<dbReference type="GO" id="GO:0030288">
    <property type="term" value="C:outer membrane-bounded periplasmic space"/>
    <property type="evidence" value="ECO:0007669"/>
    <property type="project" value="TreeGrafter"/>
</dbReference>
<evidence type="ECO:0000256" key="3">
    <source>
        <dbReference type="ARBA" id="ARBA00022729"/>
    </source>
</evidence>
<dbReference type="Proteomes" id="UP001598201">
    <property type="component" value="Unassembled WGS sequence"/>
</dbReference>
<evidence type="ECO:0000313" key="9">
    <source>
        <dbReference type="Proteomes" id="UP000007257"/>
    </source>
</evidence>
<protein>
    <submittedName>
        <fullName evidence="8">Cell-envelope stress modulator CpxP</fullName>
    </submittedName>
    <submittedName>
        <fullName evidence="7">Periplasmic stress adaptor protein CpxP</fullName>
    </submittedName>
</protein>
<dbReference type="CDD" id="cd09916">
    <property type="entry name" value="CpxP_like"/>
    <property type="match status" value="1"/>
</dbReference>
<keyword evidence="10" id="KW-1185">Reference proteome</keyword>
<dbReference type="GeneID" id="95419389"/>
<dbReference type="PANTHER" id="PTHR38102:SF2">
    <property type="entry name" value="PERIPLASMIC PROTEIN CPXP"/>
    <property type="match status" value="1"/>
</dbReference>
<reference evidence="8 10" key="3">
    <citation type="submission" date="2024-09" db="EMBL/GenBank/DDBJ databases">
        <title>Genomes of Rahnella.</title>
        <authorList>
            <person name="Mnguni F.C."/>
            <person name="Shin G.Y."/>
            <person name="Coutinho T."/>
        </authorList>
    </citation>
    <scope>NUCLEOTIDE SEQUENCE [LARGE SCALE GENOMIC DNA]</scope>
    <source>
        <strain evidence="8 10">20WA0057</strain>
    </source>
</reference>
<comment type="similarity">
    <text evidence="2">Belongs to the CpxP/Spy family.</text>
</comment>
<evidence type="ECO:0000256" key="6">
    <source>
        <dbReference type="SAM" id="SignalP"/>
    </source>
</evidence>
<feature type="chain" id="PRO_5002609024" evidence="6">
    <location>
        <begin position="23"/>
        <end position="169"/>
    </location>
</feature>
<dbReference type="eggNOG" id="COG3678">
    <property type="taxonomic scope" value="Bacteria"/>
</dbReference>
<name>A0A0H3FHY4_RAHSY</name>
<organism evidence="7 9">
    <name type="scientific">Rahnella sp. (strain Y9602)</name>
    <dbReference type="NCBI Taxonomy" id="2703885"/>
    <lineage>
        <taxon>Bacteria</taxon>
        <taxon>Pseudomonadati</taxon>
        <taxon>Pseudomonadota</taxon>
        <taxon>Gammaproteobacteria</taxon>
        <taxon>Enterobacterales</taxon>
        <taxon>Yersiniaceae</taxon>
        <taxon>Rahnella</taxon>
    </lineage>
</organism>
<keyword evidence="3 6" id="KW-0732">Signal</keyword>
<evidence type="ECO:0000256" key="4">
    <source>
        <dbReference type="ARBA" id="ARBA00022764"/>
    </source>
</evidence>
<comment type="subcellular location">
    <subcellularLocation>
        <location evidence="1">Periplasm</location>
    </subcellularLocation>
</comment>
<dbReference type="Proteomes" id="UP000007257">
    <property type="component" value="Chromosome"/>
</dbReference>
<feature type="region of interest" description="Disordered" evidence="5">
    <location>
        <begin position="141"/>
        <end position="169"/>
    </location>
</feature>
<accession>A0A0H3FHY4</accession>
<evidence type="ECO:0000256" key="1">
    <source>
        <dbReference type="ARBA" id="ARBA00004418"/>
    </source>
</evidence>
<dbReference type="Gene3D" id="1.20.120.1490">
    <property type="match status" value="1"/>
</dbReference>
<dbReference type="EMBL" id="JBHUCJ010000012">
    <property type="protein sequence ID" value="MFD3223415.1"/>
    <property type="molecule type" value="Genomic_DNA"/>
</dbReference>
<gene>
    <name evidence="8" type="primary">cpxP</name>
    <name evidence="7" type="ordered locus">Rahaq_4325</name>
    <name evidence="8" type="ORF">ACFPK4_07705</name>
</gene>
<sequence precursor="true">MFKAASFGLATLLTLSSGVVLADGAKPVSAMPAEHDSTMLDKPQERNTMFDGVNLTEQQRQQMRDLMHQARKDLPHVNVEQIETMHRLVTAEKFDQAAVRAQAELMAQEQVDRQVEMARIRNQMFNLLTPEQKDVLNQKHEQRMKQMQMQLSGLQPSSAQKTSSTSTTE</sequence>
<feature type="compositionally biased region" description="Polar residues" evidence="5">
    <location>
        <begin position="145"/>
        <end position="161"/>
    </location>
</feature>
<dbReference type="AlphaFoldDB" id="A0A0H3FHY4"/>
<reference evidence="9" key="1">
    <citation type="submission" date="2011-01" db="EMBL/GenBank/DDBJ databases">
        <title>Complete sequence of chromosome of Rahnella sp. Y9602.</title>
        <authorList>
            <consortium name="US DOE Joint Genome Institute"/>
            <person name="Lucas S."/>
            <person name="Copeland A."/>
            <person name="Lapidus A."/>
            <person name="Cheng J.-F."/>
            <person name="Goodwin L."/>
            <person name="Pitluck S."/>
            <person name="Lu M."/>
            <person name="Detter J.C."/>
            <person name="Han C."/>
            <person name="Tapia R."/>
            <person name="Land M."/>
            <person name="Hauser L."/>
            <person name="Kyrpides N."/>
            <person name="Ivanova N."/>
            <person name="Ovchinnikova G."/>
            <person name="Pagani I."/>
            <person name="Sobecky P.A."/>
            <person name="Martinez R.J."/>
            <person name="Woyke T."/>
        </authorList>
    </citation>
    <scope>NUCLEOTIDE SEQUENCE [LARGE SCALE GENOMIC DNA]</scope>
    <source>
        <strain evidence="9">Y9602</strain>
    </source>
</reference>
<feature type="signal peptide" evidence="6">
    <location>
        <begin position="1"/>
        <end position="22"/>
    </location>
</feature>
<evidence type="ECO:0000313" key="8">
    <source>
        <dbReference type="EMBL" id="MFD3223415.1"/>
    </source>
</evidence>
<dbReference type="OrthoDB" id="6505017at2"/>
<dbReference type="Pfam" id="PF07813">
    <property type="entry name" value="LTXXQ"/>
    <property type="match status" value="1"/>
</dbReference>
<evidence type="ECO:0000256" key="5">
    <source>
        <dbReference type="SAM" id="MobiDB-lite"/>
    </source>
</evidence>
<proteinExistence type="inferred from homology"/>
<reference evidence="7 9" key="2">
    <citation type="journal article" date="2012" name="J. Bacteriol.">
        <title>Complete Genome Sequence of Rahnella sp. Strain Y9602, a Gammaproteobacterium Isolate from Metal- and Radionuclide-Contaminated Soil.</title>
        <authorList>
            <person name="Martinez R.J."/>
            <person name="Bruce D."/>
            <person name="Detter C."/>
            <person name="Goodwin L.A."/>
            <person name="Han J."/>
            <person name="Han C.S."/>
            <person name="Held B."/>
            <person name="Land M.L."/>
            <person name="Mikhailova N."/>
            <person name="Nolan M."/>
            <person name="Pennacchio L."/>
            <person name="Pitluck S."/>
            <person name="Tapia R."/>
            <person name="Woyke T."/>
            <person name="Sobecky P.A."/>
        </authorList>
    </citation>
    <scope>NUCLEOTIDE SEQUENCE [LARGE SCALE GENOMIC DNA]</scope>
    <source>
        <strain evidence="7 9">Y9602</strain>
    </source>
</reference>
<dbReference type="KEGG" id="rah:Rahaq_4325"/>
<dbReference type="EMBL" id="CP002505">
    <property type="protein sequence ID" value="ADW75911.1"/>
    <property type="molecule type" value="Genomic_DNA"/>
</dbReference>
<dbReference type="GO" id="GO:0051082">
    <property type="term" value="F:unfolded protein binding"/>
    <property type="evidence" value="ECO:0007669"/>
    <property type="project" value="TreeGrafter"/>
</dbReference>
<evidence type="ECO:0000313" key="7">
    <source>
        <dbReference type="EMBL" id="ADW75911.1"/>
    </source>
</evidence>
<dbReference type="RefSeq" id="WP_013577596.1">
    <property type="nucleotide sequence ID" value="NC_015061.1"/>
</dbReference>
<dbReference type="InterPro" id="IPR012899">
    <property type="entry name" value="LTXXQ"/>
</dbReference>
<keyword evidence="4" id="KW-0574">Periplasm</keyword>
<dbReference type="HOGENOM" id="CLU_124352_2_0_6"/>
<evidence type="ECO:0000313" key="10">
    <source>
        <dbReference type="Proteomes" id="UP001598201"/>
    </source>
</evidence>
<dbReference type="PANTHER" id="PTHR38102">
    <property type="entry name" value="PERIPLASMIC CHAPERONE SPY"/>
    <property type="match status" value="1"/>
</dbReference>
<evidence type="ECO:0000256" key="2">
    <source>
        <dbReference type="ARBA" id="ARBA00008441"/>
    </source>
</evidence>
<dbReference type="InterPro" id="IPR052211">
    <property type="entry name" value="Cpx_auxiliary_protein"/>
</dbReference>
<dbReference type="NCBIfam" id="NF007687">
    <property type="entry name" value="PRK10363.1"/>
    <property type="match status" value="1"/>
</dbReference>